<keyword evidence="2" id="KW-0813">Transport</keyword>
<dbReference type="InterPro" id="IPR016152">
    <property type="entry name" value="PTrfase/Anion_transptr"/>
</dbReference>
<gene>
    <name evidence="8" type="ORF">HMPREF0860_1150</name>
</gene>
<name>A0ABP2YJA9_TRESO</name>
<dbReference type="CDD" id="cd00211">
    <property type="entry name" value="PTS_IIA_fru"/>
    <property type="match status" value="1"/>
</dbReference>
<dbReference type="PANTHER" id="PTHR36203">
    <property type="entry name" value="ASCORBATE-SPECIFIC PTS SYSTEM EIIA COMPONENT"/>
    <property type="match status" value="1"/>
</dbReference>
<evidence type="ECO:0000256" key="4">
    <source>
        <dbReference type="ARBA" id="ARBA00022679"/>
    </source>
</evidence>
<evidence type="ECO:0000313" key="9">
    <source>
        <dbReference type="Proteomes" id="UP000016646"/>
    </source>
</evidence>
<evidence type="ECO:0000256" key="5">
    <source>
        <dbReference type="ARBA" id="ARBA00022683"/>
    </source>
</evidence>
<comment type="subcellular location">
    <subcellularLocation>
        <location evidence="1">Cytoplasm</location>
    </subcellularLocation>
</comment>
<dbReference type="PROSITE" id="PS51094">
    <property type="entry name" value="PTS_EIIA_TYPE_2"/>
    <property type="match status" value="1"/>
</dbReference>
<keyword evidence="5" id="KW-0598">Phosphotransferase system</keyword>
<dbReference type="Gene3D" id="3.40.930.10">
    <property type="entry name" value="Mannitol-specific EII, Chain A"/>
    <property type="match status" value="1"/>
</dbReference>
<feature type="domain" description="PTS EIIA type-2" evidence="7">
    <location>
        <begin position="5"/>
        <end position="149"/>
    </location>
</feature>
<keyword evidence="3" id="KW-0963">Cytoplasm</keyword>
<proteinExistence type="predicted"/>
<dbReference type="InterPro" id="IPR002178">
    <property type="entry name" value="PTS_EIIA_type-2_dom"/>
</dbReference>
<evidence type="ECO:0000256" key="2">
    <source>
        <dbReference type="ARBA" id="ARBA00022448"/>
    </source>
</evidence>
<evidence type="ECO:0000256" key="6">
    <source>
        <dbReference type="ARBA" id="ARBA00022777"/>
    </source>
</evidence>
<dbReference type="PROSITE" id="PS00372">
    <property type="entry name" value="PTS_EIIA_TYPE_2_HIS"/>
    <property type="match status" value="1"/>
</dbReference>
<dbReference type="InterPro" id="IPR051351">
    <property type="entry name" value="Ascorbate-PTS_EIIA_comp"/>
</dbReference>
<evidence type="ECO:0000259" key="7">
    <source>
        <dbReference type="PROSITE" id="PS51094"/>
    </source>
</evidence>
<sequence>MRADFILQHKTFALKAQFATWQDAVKKSVDLLIGCGCAAPSYYEAILQSVRDFGPYFVIAPGIAMPHARPESGALKLGYSLVCLHEPIAFGHKTNDPVDILLCITAPDKQSLNEKAIIEVMTLFDNDDALQALRKAETEADLEKILKTAEAHT</sequence>
<evidence type="ECO:0000256" key="3">
    <source>
        <dbReference type="ARBA" id="ARBA00022490"/>
    </source>
</evidence>
<evidence type="ECO:0000313" key="8">
    <source>
        <dbReference type="EMBL" id="ERJ99997.1"/>
    </source>
</evidence>
<keyword evidence="9" id="KW-1185">Reference proteome</keyword>
<dbReference type="PANTHER" id="PTHR36203:SF3">
    <property type="entry name" value="PHOSPHOTRANSFERASE IIA COMPONENT SGCA-RELATED"/>
    <property type="match status" value="1"/>
</dbReference>
<reference evidence="8 9" key="1">
    <citation type="submission" date="2013-08" db="EMBL/GenBank/DDBJ databases">
        <authorList>
            <person name="Durkin A.S."/>
            <person name="Haft D.R."/>
            <person name="McCorrison J."/>
            <person name="Torralba M."/>
            <person name="Gillis M."/>
            <person name="Haft D.H."/>
            <person name="Methe B."/>
            <person name="Sutton G."/>
            <person name="Nelson K.E."/>
        </authorList>
    </citation>
    <scope>NUCLEOTIDE SEQUENCE [LARGE SCALE GENOMIC DNA]</scope>
    <source>
        <strain evidence="8 9">ATCC 35536</strain>
    </source>
</reference>
<dbReference type="EMBL" id="AVQI01000070">
    <property type="protein sequence ID" value="ERJ99997.1"/>
    <property type="molecule type" value="Genomic_DNA"/>
</dbReference>
<keyword evidence="6" id="KW-0418">Kinase</keyword>
<evidence type="ECO:0000256" key="1">
    <source>
        <dbReference type="ARBA" id="ARBA00004496"/>
    </source>
</evidence>
<dbReference type="SUPFAM" id="SSF55804">
    <property type="entry name" value="Phoshotransferase/anion transport protein"/>
    <property type="match status" value="1"/>
</dbReference>
<organism evidence="8 9">
    <name type="scientific">Treponema socranskii subsp. socranskii VPI DR56BR1116 = ATCC 35536</name>
    <dbReference type="NCBI Taxonomy" id="1125725"/>
    <lineage>
        <taxon>Bacteria</taxon>
        <taxon>Pseudomonadati</taxon>
        <taxon>Spirochaetota</taxon>
        <taxon>Spirochaetia</taxon>
        <taxon>Spirochaetales</taxon>
        <taxon>Treponemataceae</taxon>
        <taxon>Treponema</taxon>
    </lineage>
</organism>
<comment type="caution">
    <text evidence="8">The sequence shown here is derived from an EMBL/GenBank/DDBJ whole genome shotgun (WGS) entry which is preliminary data.</text>
</comment>
<keyword evidence="4" id="KW-0808">Transferase</keyword>
<dbReference type="Proteomes" id="UP000016646">
    <property type="component" value="Unassembled WGS sequence"/>
</dbReference>
<accession>A0ABP2YJA9</accession>
<protein>
    <submittedName>
        <fullName evidence="8">PTS system ascorbate-specific EIIA component</fullName>
    </submittedName>
</protein>
<dbReference type="Pfam" id="PF00359">
    <property type="entry name" value="PTS_EIIA_2"/>
    <property type="match status" value="1"/>
</dbReference>